<reference evidence="2" key="1">
    <citation type="submission" date="2013-09" db="EMBL/GenBank/DDBJ databases">
        <title>Corchorus olitorius genome sequencing.</title>
        <authorList>
            <person name="Alam M."/>
            <person name="Haque M.S."/>
            <person name="Islam M.S."/>
            <person name="Emdad E.M."/>
            <person name="Islam M.M."/>
            <person name="Ahmed B."/>
            <person name="Halim A."/>
            <person name="Hossen Q.M.M."/>
            <person name="Hossain M.Z."/>
            <person name="Ahmed R."/>
            <person name="Khan M.M."/>
            <person name="Islam R."/>
            <person name="Rashid M.M."/>
            <person name="Khan S.A."/>
            <person name="Rahman M.S."/>
            <person name="Alam M."/>
            <person name="Yahiya A.S."/>
            <person name="Khan M.S."/>
            <person name="Azam M.S."/>
            <person name="Haque T."/>
            <person name="Lashkar M.Z.H."/>
            <person name="Akhand A.I."/>
            <person name="Morshed G."/>
            <person name="Roy S."/>
            <person name="Uddin K.S."/>
            <person name="Rabeya T."/>
            <person name="Hossain A.S."/>
            <person name="Chowdhury A."/>
            <person name="Snigdha A.R."/>
            <person name="Mortoza M.S."/>
            <person name="Matin S.A."/>
            <person name="Hoque S.M.E."/>
            <person name="Islam M.K."/>
            <person name="Roy D.K."/>
            <person name="Haider R."/>
            <person name="Moosa M.M."/>
            <person name="Elias S.M."/>
            <person name="Hasan A.M."/>
            <person name="Jahan S."/>
            <person name="Shafiuddin M."/>
            <person name="Mahmood N."/>
            <person name="Shommy N.S."/>
        </authorList>
    </citation>
    <scope>NUCLEOTIDE SEQUENCE [LARGE SCALE GENOMIC DNA]</scope>
    <source>
        <strain evidence="2">cv. O-4</strain>
    </source>
</reference>
<dbReference type="EMBL" id="AWUE01017648">
    <property type="protein sequence ID" value="OMO85955.1"/>
    <property type="molecule type" value="Genomic_DNA"/>
</dbReference>
<protein>
    <submittedName>
        <fullName evidence="1">Uncharacterized protein</fullName>
    </submittedName>
</protein>
<evidence type="ECO:0000313" key="1">
    <source>
        <dbReference type="EMBL" id="OMO85955.1"/>
    </source>
</evidence>
<sequence length="33" mass="3721">MMVFKGALALNERVDERDKLGAGMSWTMVEMTC</sequence>
<accession>A0A1R3ITQ5</accession>
<comment type="caution">
    <text evidence="1">The sequence shown here is derived from an EMBL/GenBank/DDBJ whole genome shotgun (WGS) entry which is preliminary data.</text>
</comment>
<dbReference type="Proteomes" id="UP000187203">
    <property type="component" value="Unassembled WGS sequence"/>
</dbReference>
<evidence type="ECO:0000313" key="2">
    <source>
        <dbReference type="Proteomes" id="UP000187203"/>
    </source>
</evidence>
<gene>
    <name evidence="1" type="ORF">COLO4_21360</name>
</gene>
<name>A0A1R3ITQ5_9ROSI</name>
<keyword evidence="2" id="KW-1185">Reference proteome</keyword>
<dbReference type="AlphaFoldDB" id="A0A1R3ITQ5"/>
<organism evidence="1 2">
    <name type="scientific">Corchorus olitorius</name>
    <dbReference type="NCBI Taxonomy" id="93759"/>
    <lineage>
        <taxon>Eukaryota</taxon>
        <taxon>Viridiplantae</taxon>
        <taxon>Streptophyta</taxon>
        <taxon>Embryophyta</taxon>
        <taxon>Tracheophyta</taxon>
        <taxon>Spermatophyta</taxon>
        <taxon>Magnoliopsida</taxon>
        <taxon>eudicotyledons</taxon>
        <taxon>Gunneridae</taxon>
        <taxon>Pentapetalae</taxon>
        <taxon>rosids</taxon>
        <taxon>malvids</taxon>
        <taxon>Malvales</taxon>
        <taxon>Malvaceae</taxon>
        <taxon>Grewioideae</taxon>
        <taxon>Apeibeae</taxon>
        <taxon>Corchorus</taxon>
    </lineage>
</organism>
<proteinExistence type="predicted"/>